<evidence type="ECO:0000256" key="3">
    <source>
        <dbReference type="ARBA" id="ARBA00022692"/>
    </source>
</evidence>
<dbReference type="PANTHER" id="PTHR36115">
    <property type="entry name" value="PROLINE-RICH ANTIGEN HOMOLOG-RELATED"/>
    <property type="match status" value="1"/>
</dbReference>
<keyword evidence="3 6" id="KW-0812">Transmembrane</keyword>
<dbReference type="InterPro" id="IPR051791">
    <property type="entry name" value="Pra-immunoreactive"/>
</dbReference>
<evidence type="ECO:0000313" key="8">
    <source>
        <dbReference type="EMBL" id="MBB4921392.1"/>
    </source>
</evidence>
<evidence type="ECO:0000256" key="6">
    <source>
        <dbReference type="SAM" id="Phobius"/>
    </source>
</evidence>
<accession>A0A7W7QX60</accession>
<feature type="transmembrane region" description="Helical" evidence="6">
    <location>
        <begin position="37"/>
        <end position="56"/>
    </location>
</feature>
<dbReference type="Proteomes" id="UP000540506">
    <property type="component" value="Unassembled WGS sequence"/>
</dbReference>
<dbReference type="GO" id="GO:0005886">
    <property type="term" value="C:plasma membrane"/>
    <property type="evidence" value="ECO:0007669"/>
    <property type="project" value="UniProtKB-SubCell"/>
</dbReference>
<name>A0A7W7QX60_KITKI</name>
<proteinExistence type="predicted"/>
<comment type="subcellular location">
    <subcellularLocation>
        <location evidence="1">Cell membrane</location>
        <topology evidence="1">Multi-pass membrane protein</topology>
    </subcellularLocation>
</comment>
<dbReference type="AlphaFoldDB" id="A0A7W7QX60"/>
<keyword evidence="4 6" id="KW-1133">Transmembrane helix</keyword>
<evidence type="ECO:0000256" key="4">
    <source>
        <dbReference type="ARBA" id="ARBA00022989"/>
    </source>
</evidence>
<keyword evidence="9" id="KW-1185">Reference proteome</keyword>
<evidence type="ECO:0000259" key="7">
    <source>
        <dbReference type="Pfam" id="PF06271"/>
    </source>
</evidence>
<keyword evidence="2" id="KW-1003">Cell membrane</keyword>
<dbReference type="PANTHER" id="PTHR36115:SF6">
    <property type="entry name" value="PROLINE-RICH ANTIGEN HOMOLOG"/>
    <property type="match status" value="1"/>
</dbReference>
<reference evidence="8 9" key="1">
    <citation type="submission" date="2020-08" db="EMBL/GenBank/DDBJ databases">
        <title>Sequencing the genomes of 1000 actinobacteria strains.</title>
        <authorList>
            <person name="Klenk H.-P."/>
        </authorList>
    </citation>
    <scope>NUCLEOTIDE SEQUENCE [LARGE SCALE GENOMIC DNA]</scope>
    <source>
        <strain evidence="8 9">DSM 41654</strain>
    </source>
</reference>
<gene>
    <name evidence="8" type="ORF">FHR34_000385</name>
</gene>
<evidence type="ECO:0000256" key="1">
    <source>
        <dbReference type="ARBA" id="ARBA00004651"/>
    </source>
</evidence>
<dbReference type="Pfam" id="PF06271">
    <property type="entry name" value="RDD"/>
    <property type="match status" value="1"/>
</dbReference>
<dbReference type="EMBL" id="JACHJV010000001">
    <property type="protein sequence ID" value="MBB4921392.1"/>
    <property type="molecule type" value="Genomic_DNA"/>
</dbReference>
<keyword evidence="5 6" id="KW-0472">Membrane</keyword>
<evidence type="ECO:0000313" key="9">
    <source>
        <dbReference type="Proteomes" id="UP000540506"/>
    </source>
</evidence>
<sequence>MSYAHWSVRVVAFLIDILACAAPNIIAGVVSPDSTGLQVGLCVLFLLLLAYDRWYLAGRTGQSWGKRLMDLRLLRLEGTGPVGVPRALLRDLAHLLDSIPCFLGWFWPLWDRRRQTFADKLAATAVLGGEE</sequence>
<comment type="caution">
    <text evidence="8">The sequence shown here is derived from an EMBL/GenBank/DDBJ whole genome shotgun (WGS) entry which is preliminary data.</text>
</comment>
<dbReference type="InterPro" id="IPR010432">
    <property type="entry name" value="RDD"/>
</dbReference>
<evidence type="ECO:0000256" key="5">
    <source>
        <dbReference type="ARBA" id="ARBA00023136"/>
    </source>
</evidence>
<protein>
    <submittedName>
        <fullName evidence="8">Putative RDD family membrane protein YckC</fullName>
    </submittedName>
</protein>
<dbReference type="RefSeq" id="WP_184933736.1">
    <property type="nucleotide sequence ID" value="NZ_JACHJV010000001.1"/>
</dbReference>
<evidence type="ECO:0000256" key="2">
    <source>
        <dbReference type="ARBA" id="ARBA00022475"/>
    </source>
</evidence>
<feature type="domain" description="RDD" evidence="7">
    <location>
        <begin position="3"/>
        <end position="122"/>
    </location>
</feature>
<organism evidence="8 9">
    <name type="scientific">Kitasatospora kifunensis</name>
    <name type="common">Streptomyces kifunensis</name>
    <dbReference type="NCBI Taxonomy" id="58351"/>
    <lineage>
        <taxon>Bacteria</taxon>
        <taxon>Bacillati</taxon>
        <taxon>Actinomycetota</taxon>
        <taxon>Actinomycetes</taxon>
        <taxon>Kitasatosporales</taxon>
        <taxon>Streptomycetaceae</taxon>
        <taxon>Kitasatospora</taxon>
    </lineage>
</organism>